<name>A0A0C9YJA1_9AGAM</name>
<proteinExistence type="predicted"/>
<accession>A0A0C9YJA1</accession>
<gene>
    <name evidence="1" type="ORF">PISMIDRAFT_250909</name>
</gene>
<keyword evidence="2" id="KW-1185">Reference proteome</keyword>
<evidence type="ECO:0000313" key="1">
    <source>
        <dbReference type="EMBL" id="KIK16781.1"/>
    </source>
</evidence>
<dbReference type="Proteomes" id="UP000054018">
    <property type="component" value="Unassembled WGS sequence"/>
</dbReference>
<evidence type="ECO:0000313" key="2">
    <source>
        <dbReference type="Proteomes" id="UP000054018"/>
    </source>
</evidence>
<reference evidence="1 2" key="1">
    <citation type="submission" date="2014-04" db="EMBL/GenBank/DDBJ databases">
        <authorList>
            <consortium name="DOE Joint Genome Institute"/>
            <person name="Kuo A."/>
            <person name="Kohler A."/>
            <person name="Costa M.D."/>
            <person name="Nagy L.G."/>
            <person name="Floudas D."/>
            <person name="Copeland A."/>
            <person name="Barry K.W."/>
            <person name="Cichocki N."/>
            <person name="Veneault-Fourrey C."/>
            <person name="LaButti K."/>
            <person name="Lindquist E.A."/>
            <person name="Lipzen A."/>
            <person name="Lundell T."/>
            <person name="Morin E."/>
            <person name="Murat C."/>
            <person name="Sun H."/>
            <person name="Tunlid A."/>
            <person name="Henrissat B."/>
            <person name="Grigoriev I.V."/>
            <person name="Hibbett D.S."/>
            <person name="Martin F."/>
            <person name="Nordberg H.P."/>
            <person name="Cantor M.N."/>
            <person name="Hua S.X."/>
        </authorList>
    </citation>
    <scope>NUCLEOTIDE SEQUENCE [LARGE SCALE GENOMIC DNA]</scope>
    <source>
        <strain evidence="1 2">441</strain>
    </source>
</reference>
<sequence length="101" mass="11559">MAYIVDLTHVLDILFALKGGEGGKKLTRRAIKLAFNAYYASSWMEEVHESIRQFRHTIMDRDEIIEKIEGLILASGREAHVTSAIKGISSVDMERDEEWYS</sequence>
<dbReference type="HOGENOM" id="CLU_2292775_0_0_1"/>
<dbReference type="AlphaFoldDB" id="A0A0C9YJA1"/>
<dbReference type="EMBL" id="KN833847">
    <property type="protein sequence ID" value="KIK16781.1"/>
    <property type="molecule type" value="Genomic_DNA"/>
</dbReference>
<dbReference type="OrthoDB" id="391988at2759"/>
<organism evidence="1 2">
    <name type="scientific">Pisolithus microcarpus 441</name>
    <dbReference type="NCBI Taxonomy" id="765257"/>
    <lineage>
        <taxon>Eukaryota</taxon>
        <taxon>Fungi</taxon>
        <taxon>Dikarya</taxon>
        <taxon>Basidiomycota</taxon>
        <taxon>Agaricomycotina</taxon>
        <taxon>Agaricomycetes</taxon>
        <taxon>Agaricomycetidae</taxon>
        <taxon>Boletales</taxon>
        <taxon>Sclerodermatineae</taxon>
        <taxon>Pisolithaceae</taxon>
        <taxon>Pisolithus</taxon>
    </lineage>
</organism>
<reference evidence="2" key="2">
    <citation type="submission" date="2015-01" db="EMBL/GenBank/DDBJ databases">
        <title>Evolutionary Origins and Diversification of the Mycorrhizal Mutualists.</title>
        <authorList>
            <consortium name="DOE Joint Genome Institute"/>
            <consortium name="Mycorrhizal Genomics Consortium"/>
            <person name="Kohler A."/>
            <person name="Kuo A."/>
            <person name="Nagy L.G."/>
            <person name="Floudas D."/>
            <person name="Copeland A."/>
            <person name="Barry K.W."/>
            <person name="Cichocki N."/>
            <person name="Veneault-Fourrey C."/>
            <person name="LaButti K."/>
            <person name="Lindquist E.A."/>
            <person name="Lipzen A."/>
            <person name="Lundell T."/>
            <person name="Morin E."/>
            <person name="Murat C."/>
            <person name="Riley R."/>
            <person name="Ohm R."/>
            <person name="Sun H."/>
            <person name="Tunlid A."/>
            <person name="Henrissat B."/>
            <person name="Grigoriev I.V."/>
            <person name="Hibbett D.S."/>
            <person name="Martin F."/>
        </authorList>
    </citation>
    <scope>NUCLEOTIDE SEQUENCE [LARGE SCALE GENOMIC DNA]</scope>
    <source>
        <strain evidence="2">441</strain>
    </source>
</reference>
<protein>
    <submittedName>
        <fullName evidence="1">Uncharacterized protein</fullName>
    </submittedName>
</protein>